<comment type="caution">
    <text evidence="3">The sequence shown here is derived from an EMBL/GenBank/DDBJ whole genome shotgun (WGS) entry which is preliminary data.</text>
</comment>
<dbReference type="GO" id="GO:0016787">
    <property type="term" value="F:hydrolase activity"/>
    <property type="evidence" value="ECO:0007669"/>
    <property type="project" value="UniProtKB-KW"/>
</dbReference>
<dbReference type="EMBL" id="BAAAQN010000027">
    <property type="protein sequence ID" value="GAA2038591.1"/>
    <property type="molecule type" value="Genomic_DNA"/>
</dbReference>
<dbReference type="Pfam" id="PF00652">
    <property type="entry name" value="Ricin_B_lectin"/>
    <property type="match status" value="1"/>
</dbReference>
<keyword evidence="1" id="KW-0732">Signal</keyword>
<dbReference type="InterPro" id="IPR041371">
    <property type="entry name" value="GH92_N"/>
</dbReference>
<reference evidence="4" key="1">
    <citation type="journal article" date="2019" name="Int. J. Syst. Evol. Microbiol.">
        <title>The Global Catalogue of Microorganisms (GCM) 10K type strain sequencing project: providing services to taxonomists for standard genome sequencing and annotation.</title>
        <authorList>
            <consortium name="The Broad Institute Genomics Platform"/>
            <consortium name="The Broad Institute Genome Sequencing Center for Infectious Disease"/>
            <person name="Wu L."/>
            <person name="Ma J."/>
        </authorList>
    </citation>
    <scope>NUCLEOTIDE SEQUENCE [LARGE SCALE GENOMIC DNA]</scope>
    <source>
        <strain evidence="4">JCM 16014</strain>
    </source>
</reference>
<dbReference type="InterPro" id="IPR035992">
    <property type="entry name" value="Ricin_B-like_lectins"/>
</dbReference>
<dbReference type="PANTHER" id="PTHR12143:SF39">
    <property type="entry name" value="SECRETED PROTEIN"/>
    <property type="match status" value="1"/>
</dbReference>
<accession>A0ABP5G610</accession>
<dbReference type="PROSITE" id="PS50231">
    <property type="entry name" value="RICIN_B_LECTIN"/>
    <property type="match status" value="1"/>
</dbReference>
<evidence type="ECO:0000259" key="2">
    <source>
        <dbReference type="SMART" id="SM00458"/>
    </source>
</evidence>
<dbReference type="InterPro" id="IPR014718">
    <property type="entry name" value="GH-type_carb-bd"/>
</dbReference>
<dbReference type="InterPro" id="IPR050883">
    <property type="entry name" value="PNGase"/>
</dbReference>
<dbReference type="Pfam" id="PF07971">
    <property type="entry name" value="Glyco_hydro_92"/>
    <property type="match status" value="1"/>
</dbReference>
<dbReference type="Gene3D" id="3.30.2080.10">
    <property type="entry name" value="GH92 mannosidase domain"/>
    <property type="match status" value="1"/>
</dbReference>
<dbReference type="InterPro" id="IPR008928">
    <property type="entry name" value="6-hairpin_glycosidase_sf"/>
</dbReference>
<evidence type="ECO:0000256" key="1">
    <source>
        <dbReference type="SAM" id="SignalP"/>
    </source>
</evidence>
<dbReference type="PANTHER" id="PTHR12143">
    <property type="entry name" value="PEPTIDE N-GLYCANASE PNGASE -RELATED"/>
    <property type="match status" value="1"/>
</dbReference>
<dbReference type="SUPFAM" id="SSF48208">
    <property type="entry name" value="Six-hairpin glycosidases"/>
    <property type="match status" value="1"/>
</dbReference>
<evidence type="ECO:0000313" key="4">
    <source>
        <dbReference type="Proteomes" id="UP001500751"/>
    </source>
</evidence>
<evidence type="ECO:0000313" key="3">
    <source>
        <dbReference type="EMBL" id="GAA2038591.1"/>
    </source>
</evidence>
<sequence length="1158" mass="118099">MIGALVCAGTYLPAFTSSAQAAALVSNPASLVNPFIGTTNLGDDFPGADVPFGMVQWSPDTPSAPSGGGYEYNDSSITGFSLTHIAGPGCGAAGDIPILPTVGAVNGSATDSFSHSNESASAGQYSVTLGNGVGVKLTATPRTGLGQFTFPSTTQANLLFKMNSSQNGTSNQHFTVVSNTEVTGQVTDGQFCGAGNTYTVYFDLKFNTPFASSGTFSGGDYVTFNTTSTATVLAKVGLSYVSVANATGNLAAEDSGFNFATTQAAAQASWNSALGKIQIAGGTASQQTVFYSALYHSLLHPNIISDTNGQYYGFDGKTHTVDSGHSAAYANYSGWDIYRSQAQLEALVAPAVASDTAQSIVDDYAQTGQFPKWSEDNGESYVMVGDPADEILADYYSFGARNFDTATALRDMVAEGTNTNNNRPGLNYLTGSPGYLPSDGNYGCCNFYGPSATQLEYDSADYAIASFAQQLGDTADYTTFATRAQNWQNIFNPSSGFMQPRQANGAWVPAFDPTNGNDFVEGTSWQYTGMVPFNIAGLARADGGLASYNTKYLNPVLSAFDGANGAVSDLSNEPSLELPWEYDYTGEPYQTQHIVRQVQDQIWTNSPSGIAGNDDLGEMSSWFVWSALGMYPETPGSPALALGSSLFTQAVVALPSGNTLTINGTNAADNAPYVQSATWNGTAWNNAYAPTTALTSGGTFTEVLGTTANTGWASAPNQAPPSDQTGSKIAITSTTPASGLVVAPGATGTGAVVATNLTASAITVTWTASAPSGVTVSPTSGSFSVAAGASGSQSVTVTAGQTEGSFPVTFALSSGGTGLPAATLNVAVAKAGELAPYFSNIGISADSNQSGANYDGVGFSYSATALANAGLNAGSTVTSDGVTYTWPSAAPGQLDNVEAAGQTIAEPNITGATKIGLLGSASNAGSAGATGTLTVKYTDGSTQQIPVAFGDWTLDAGAYQPPASNRTVATAAYRNSGGGSQTLNTYVFSTDATLTSGKTVASVTLPTASGGDLHIFAIGFAGGTGGTPPGNTGPIVSGVSASLCLDDNGGSTTNGSHIQIWGCNNTAAQSWTVESDNSIQVLGGCLDANGSGTTNGTLIQYWTCNGTGAQKWTAGANGSLVNTNSGLCLDDPGYSTTAGTQLELWTCNGGANQRWTLP</sequence>
<dbReference type="CDD" id="cd23451">
    <property type="entry name" value="beta-trefoil_Ricin_laminarinase"/>
    <property type="match status" value="1"/>
</dbReference>
<gene>
    <name evidence="3" type="ORF">GCM10009839_45240</name>
</gene>
<dbReference type="Proteomes" id="UP001500751">
    <property type="component" value="Unassembled WGS sequence"/>
</dbReference>
<feature type="signal peptide" evidence="1">
    <location>
        <begin position="1"/>
        <end position="21"/>
    </location>
</feature>
<protein>
    <submittedName>
        <fullName evidence="3">GH92 family glycosyl hydrolase</fullName>
    </submittedName>
</protein>
<dbReference type="SMART" id="SM00458">
    <property type="entry name" value="RICIN"/>
    <property type="match status" value="1"/>
</dbReference>
<dbReference type="Gene3D" id="1.20.1050.60">
    <property type="entry name" value="alpha-1,2-mannosidase"/>
    <property type="match status" value="1"/>
</dbReference>
<feature type="domain" description="Ricin B lectin" evidence="2">
    <location>
        <begin position="1033"/>
        <end position="1158"/>
    </location>
</feature>
<dbReference type="Gene3D" id="1.20.1610.10">
    <property type="entry name" value="alpha-1,2-mannosidases domains"/>
    <property type="match status" value="1"/>
</dbReference>
<dbReference type="InterPro" id="IPR000772">
    <property type="entry name" value="Ricin_B_lectin"/>
</dbReference>
<keyword evidence="4" id="KW-1185">Reference proteome</keyword>
<dbReference type="InterPro" id="IPR012939">
    <property type="entry name" value="Glyco_hydro_92"/>
</dbReference>
<proteinExistence type="predicted"/>
<dbReference type="NCBIfam" id="TIGR01180">
    <property type="entry name" value="aman2_put"/>
    <property type="match status" value="1"/>
</dbReference>
<dbReference type="Gene3D" id="2.70.98.10">
    <property type="match status" value="1"/>
</dbReference>
<dbReference type="Pfam" id="PF17678">
    <property type="entry name" value="Glyco_hydro_92N"/>
    <property type="match status" value="1"/>
</dbReference>
<feature type="chain" id="PRO_5047397340" evidence="1">
    <location>
        <begin position="22"/>
        <end position="1158"/>
    </location>
</feature>
<dbReference type="InterPro" id="IPR005887">
    <property type="entry name" value="GH92_a_mannosidase_put"/>
</dbReference>
<organism evidence="3 4">
    <name type="scientific">Catenulispora yoronensis</name>
    <dbReference type="NCBI Taxonomy" id="450799"/>
    <lineage>
        <taxon>Bacteria</taxon>
        <taxon>Bacillati</taxon>
        <taxon>Actinomycetota</taxon>
        <taxon>Actinomycetes</taxon>
        <taxon>Catenulisporales</taxon>
        <taxon>Catenulisporaceae</taxon>
        <taxon>Catenulispora</taxon>
    </lineage>
</organism>
<name>A0ABP5G610_9ACTN</name>
<dbReference type="Gene3D" id="2.80.10.50">
    <property type="match status" value="2"/>
</dbReference>
<dbReference type="NCBIfam" id="NF035929">
    <property type="entry name" value="lectin_1"/>
    <property type="match status" value="1"/>
</dbReference>
<dbReference type="SUPFAM" id="SSF50370">
    <property type="entry name" value="Ricin B-like lectins"/>
    <property type="match status" value="1"/>
</dbReference>
<keyword evidence="3" id="KW-0378">Hydrolase</keyword>